<proteinExistence type="predicted"/>
<dbReference type="Gene3D" id="2.30.30.40">
    <property type="entry name" value="SH3 Domains"/>
    <property type="match status" value="1"/>
</dbReference>
<name>A0ABY5U8W9_9HYPH</name>
<dbReference type="Proteomes" id="UP001058739">
    <property type="component" value="Chromosome 01"/>
</dbReference>
<feature type="chain" id="PRO_5047076265" evidence="1">
    <location>
        <begin position="32"/>
        <end position="246"/>
    </location>
</feature>
<protein>
    <submittedName>
        <fullName evidence="3">SH3 domain-containing protein</fullName>
    </submittedName>
</protein>
<reference evidence="3" key="1">
    <citation type="submission" date="2022-06" db="EMBL/GenBank/DDBJ databases">
        <title>Complete Genome Sequence of Deoxynivalenol-bioadsorption Ochrobactrum pseudintermedium ASAG-D25.</title>
        <authorList>
            <person name="Wang N."/>
        </authorList>
    </citation>
    <scope>NUCLEOTIDE SEQUENCE</scope>
    <source>
        <strain evidence="3">ASAG-D25</strain>
    </source>
</reference>
<evidence type="ECO:0000313" key="3">
    <source>
        <dbReference type="EMBL" id="UWL59769.1"/>
    </source>
</evidence>
<evidence type="ECO:0000259" key="2">
    <source>
        <dbReference type="PROSITE" id="PS51781"/>
    </source>
</evidence>
<organism evidence="3 4">
    <name type="scientific">Brucella pseudintermedia</name>
    <dbReference type="NCBI Taxonomy" id="370111"/>
    <lineage>
        <taxon>Bacteria</taxon>
        <taxon>Pseudomonadati</taxon>
        <taxon>Pseudomonadota</taxon>
        <taxon>Alphaproteobacteria</taxon>
        <taxon>Hyphomicrobiales</taxon>
        <taxon>Brucellaceae</taxon>
        <taxon>Brucella/Ochrobactrum group</taxon>
        <taxon>Brucella</taxon>
    </lineage>
</organism>
<keyword evidence="1" id="KW-0732">Signal</keyword>
<accession>A0ABY5U8W9</accession>
<dbReference type="InterPro" id="IPR003646">
    <property type="entry name" value="SH3-like_bac-type"/>
</dbReference>
<feature type="signal peptide" evidence="1">
    <location>
        <begin position="1"/>
        <end position="31"/>
    </location>
</feature>
<dbReference type="SMART" id="SM00287">
    <property type="entry name" value="SH3b"/>
    <property type="match status" value="1"/>
</dbReference>
<evidence type="ECO:0000256" key="1">
    <source>
        <dbReference type="SAM" id="SignalP"/>
    </source>
</evidence>
<evidence type="ECO:0000313" key="4">
    <source>
        <dbReference type="Proteomes" id="UP001058739"/>
    </source>
</evidence>
<dbReference type="EMBL" id="CP099967">
    <property type="protein sequence ID" value="UWL59769.1"/>
    <property type="molecule type" value="Genomic_DNA"/>
</dbReference>
<keyword evidence="4" id="KW-1185">Reference proteome</keyword>
<dbReference type="Pfam" id="PF08239">
    <property type="entry name" value="SH3_3"/>
    <property type="match status" value="1"/>
</dbReference>
<gene>
    <name evidence="3" type="ORF">NIK97_09615</name>
</gene>
<dbReference type="PROSITE" id="PS51781">
    <property type="entry name" value="SH3B"/>
    <property type="match status" value="1"/>
</dbReference>
<feature type="domain" description="SH3b" evidence="2">
    <location>
        <begin position="31"/>
        <end position="92"/>
    </location>
</feature>
<sequence>MPLFKRLLNNNRFIGVAVAAVVLIAPEVASAATAYVSAAVNIRSGPGANYARLAALPAGASVNAGSCRNGWCQIYNGNSVGFVSARYLRFGSYQGQAYPAPSSTTVIVDNGYSDGWAPGFGLGLGLGWATGGYWDPGWGYGWGVGPAWRTGPAYHYGWAAPVSPPHFNGGGFSQPAFNTPAFSRPAFNTPAFRRPAFNTPAFSRPAFNTPAFSRPAFNTPAFSRPAFNPGFGGGHFGNMRPIHSGR</sequence>